<evidence type="ECO:0000256" key="1">
    <source>
        <dbReference type="SAM" id="SignalP"/>
    </source>
</evidence>
<accession>A0AAP0D5H1</accession>
<organism evidence="2 3">
    <name type="scientific">Deinandra increscens subsp. villosa</name>
    <dbReference type="NCBI Taxonomy" id="3103831"/>
    <lineage>
        <taxon>Eukaryota</taxon>
        <taxon>Viridiplantae</taxon>
        <taxon>Streptophyta</taxon>
        <taxon>Embryophyta</taxon>
        <taxon>Tracheophyta</taxon>
        <taxon>Spermatophyta</taxon>
        <taxon>Magnoliopsida</taxon>
        <taxon>eudicotyledons</taxon>
        <taxon>Gunneridae</taxon>
        <taxon>Pentapetalae</taxon>
        <taxon>asterids</taxon>
        <taxon>campanulids</taxon>
        <taxon>Asterales</taxon>
        <taxon>Asteraceae</taxon>
        <taxon>Asteroideae</taxon>
        <taxon>Heliantheae alliance</taxon>
        <taxon>Madieae</taxon>
        <taxon>Madiinae</taxon>
        <taxon>Deinandra</taxon>
    </lineage>
</organism>
<dbReference type="AlphaFoldDB" id="A0AAP0D5H1"/>
<evidence type="ECO:0000313" key="2">
    <source>
        <dbReference type="EMBL" id="KAK9066545.1"/>
    </source>
</evidence>
<dbReference type="InterPro" id="IPR038821">
    <property type="entry name" value="CLE45-like"/>
</dbReference>
<reference evidence="2 3" key="1">
    <citation type="submission" date="2024-04" db="EMBL/GenBank/DDBJ databases">
        <title>The reference genome of an endangered Asteraceae, Deinandra increscens subsp. villosa, native to the Central Coast of California.</title>
        <authorList>
            <person name="Guilliams M."/>
            <person name="Hasenstab-Lehman K."/>
            <person name="Meyer R."/>
            <person name="Mcevoy S."/>
        </authorList>
    </citation>
    <scope>NUCLEOTIDE SEQUENCE [LARGE SCALE GENOMIC DNA]</scope>
    <source>
        <tissue evidence="2">Leaf</tissue>
    </source>
</reference>
<evidence type="ECO:0000313" key="3">
    <source>
        <dbReference type="Proteomes" id="UP001408789"/>
    </source>
</evidence>
<protein>
    <submittedName>
        <fullName evidence="2">Uncharacterized protein</fullName>
    </submittedName>
</protein>
<proteinExistence type="predicted"/>
<dbReference type="Proteomes" id="UP001408789">
    <property type="component" value="Unassembled WGS sequence"/>
</dbReference>
<sequence length="81" mass="8964">MGITSNTVTILACIVFLTIHSENVYALRGINLAVKWSEEKPFSRGSSFQGTIAPTPSIMFDPNISSKRRVRRGSDPIHNKC</sequence>
<feature type="chain" id="PRO_5042825030" evidence="1">
    <location>
        <begin position="27"/>
        <end position="81"/>
    </location>
</feature>
<name>A0AAP0D5H1_9ASTR</name>
<feature type="signal peptide" evidence="1">
    <location>
        <begin position="1"/>
        <end position="26"/>
    </location>
</feature>
<dbReference type="PANTHER" id="PTHR36726">
    <property type="entry name" value="CLAVATA3/ESR (CLE)-RELATED PROTEIN 45"/>
    <property type="match status" value="1"/>
</dbReference>
<dbReference type="PANTHER" id="PTHR36726:SF5">
    <property type="entry name" value="CLAVATA3_ESR (CLE) GENE FAMILY MEMBER MTCLE11"/>
    <property type="match status" value="1"/>
</dbReference>
<dbReference type="EMBL" id="JBCNJP010000015">
    <property type="protein sequence ID" value="KAK9066545.1"/>
    <property type="molecule type" value="Genomic_DNA"/>
</dbReference>
<keyword evidence="1" id="KW-0732">Signal</keyword>
<keyword evidence="3" id="KW-1185">Reference proteome</keyword>
<gene>
    <name evidence="2" type="ORF">SSX86_013868</name>
</gene>
<comment type="caution">
    <text evidence="2">The sequence shown here is derived from an EMBL/GenBank/DDBJ whole genome shotgun (WGS) entry which is preliminary data.</text>
</comment>